<dbReference type="InterPro" id="IPR006179">
    <property type="entry name" value="5_nucleotidase/apyrase"/>
</dbReference>
<reference evidence="3" key="1">
    <citation type="submission" date="2022-11" db="EMBL/GenBank/DDBJ databases">
        <title>Minimal conservation of predation-associated metabolite biosynthetic gene clusters underscores biosynthetic potential of Myxococcota including descriptions for ten novel species: Archangium lansinium sp. nov., Myxococcus landrumus sp. nov., Nannocystis bai.</title>
        <authorList>
            <person name="Ahearne A."/>
            <person name="Stevens C."/>
            <person name="Phillips K."/>
        </authorList>
    </citation>
    <scope>NUCLEOTIDE SEQUENCE</scope>
    <source>
        <strain evidence="3">Na p29</strain>
    </source>
</reference>
<dbReference type="GO" id="GO:0009166">
    <property type="term" value="P:nucleotide catabolic process"/>
    <property type="evidence" value="ECO:0007669"/>
    <property type="project" value="InterPro"/>
</dbReference>
<feature type="domain" description="5'-Nucleotidase C-terminal" evidence="2">
    <location>
        <begin position="4"/>
        <end position="132"/>
    </location>
</feature>
<dbReference type="RefSeq" id="WP_267778642.1">
    <property type="nucleotide sequence ID" value="NZ_JAPNKE010000002.1"/>
</dbReference>
<dbReference type="SUPFAM" id="SSF55816">
    <property type="entry name" value="5'-nucleotidase (syn. UDP-sugar hydrolase), C-terminal domain"/>
    <property type="match status" value="1"/>
</dbReference>
<dbReference type="InterPro" id="IPR008334">
    <property type="entry name" value="5'-Nucleotdase_C"/>
</dbReference>
<dbReference type="AlphaFoldDB" id="A0A9X3ETD7"/>
<evidence type="ECO:0000256" key="1">
    <source>
        <dbReference type="SAM" id="MobiDB-lite"/>
    </source>
</evidence>
<dbReference type="Pfam" id="PF02872">
    <property type="entry name" value="5_nucleotid_C"/>
    <property type="match status" value="1"/>
</dbReference>
<evidence type="ECO:0000313" key="3">
    <source>
        <dbReference type="EMBL" id="MCY1008940.1"/>
    </source>
</evidence>
<evidence type="ECO:0000259" key="2">
    <source>
        <dbReference type="Pfam" id="PF02872"/>
    </source>
</evidence>
<dbReference type="Proteomes" id="UP001150924">
    <property type="component" value="Unassembled WGS sequence"/>
</dbReference>
<comment type="caution">
    <text evidence="3">The sequence shown here is derived from an EMBL/GenBank/DDBJ whole genome shotgun (WGS) entry which is preliminary data.</text>
</comment>
<name>A0A9X3ETD7_9BACT</name>
<feature type="region of interest" description="Disordered" evidence="1">
    <location>
        <begin position="182"/>
        <end position="201"/>
    </location>
</feature>
<proteinExistence type="predicted"/>
<gene>
    <name evidence="3" type="ORF">OV079_25960</name>
</gene>
<dbReference type="InterPro" id="IPR036907">
    <property type="entry name" value="5'-Nucleotdase_C_sf"/>
</dbReference>
<sequence length="269" mass="28280">MFVTRRKGENPLGNLLVDLMLRARPDVDAAIINGGGVRADLPAGPLRYGALYETFPFDNRFARVKLRAGDFAAMLAGSLGGGPFFSLGGLQAVAGCDGPDLRVTLQRAGVPLDASQEIVVLASDFLATGGDRAFAGLLERGLATVTLEDDPPLREALAAELGKLGPVSLAPLSYYDPEHPRIRAPPSPRSAAPDATCPSGHTFLKGQRRGLSFRTASWPVPSVIAPTDLERRDPTVAPLHACAAACSPSATHAEPTPRPDLSLRTSLTT</sequence>
<protein>
    <submittedName>
        <fullName evidence="3">5'-nucleotidase</fullName>
    </submittedName>
</protein>
<feature type="region of interest" description="Disordered" evidence="1">
    <location>
        <begin position="247"/>
        <end position="269"/>
    </location>
</feature>
<keyword evidence="4" id="KW-1185">Reference proteome</keyword>
<dbReference type="PANTHER" id="PTHR11575:SF24">
    <property type="entry name" value="5'-NUCLEOTIDASE"/>
    <property type="match status" value="1"/>
</dbReference>
<accession>A0A9X3ETD7</accession>
<dbReference type="PANTHER" id="PTHR11575">
    <property type="entry name" value="5'-NUCLEOTIDASE-RELATED"/>
    <property type="match status" value="1"/>
</dbReference>
<dbReference type="GO" id="GO:0016787">
    <property type="term" value="F:hydrolase activity"/>
    <property type="evidence" value="ECO:0007669"/>
    <property type="project" value="InterPro"/>
</dbReference>
<organism evidence="3 4">
    <name type="scientific">Nannocystis pusilla</name>
    <dbReference type="NCBI Taxonomy" id="889268"/>
    <lineage>
        <taxon>Bacteria</taxon>
        <taxon>Pseudomonadati</taxon>
        <taxon>Myxococcota</taxon>
        <taxon>Polyangia</taxon>
        <taxon>Nannocystales</taxon>
        <taxon>Nannocystaceae</taxon>
        <taxon>Nannocystis</taxon>
    </lineage>
</organism>
<dbReference type="EMBL" id="JAPNKE010000002">
    <property type="protein sequence ID" value="MCY1008940.1"/>
    <property type="molecule type" value="Genomic_DNA"/>
</dbReference>
<evidence type="ECO:0000313" key="4">
    <source>
        <dbReference type="Proteomes" id="UP001150924"/>
    </source>
</evidence>
<dbReference type="Gene3D" id="3.90.780.10">
    <property type="entry name" value="5'-Nucleotidase, C-terminal domain"/>
    <property type="match status" value="1"/>
</dbReference>